<keyword evidence="2" id="KW-1185">Reference proteome</keyword>
<protein>
    <submittedName>
        <fullName evidence="1">Uncharacterized protein</fullName>
    </submittedName>
</protein>
<accession>A0A7J6VK79</accession>
<gene>
    <name evidence="1" type="ORF">FRX31_024889</name>
</gene>
<dbReference type="Proteomes" id="UP000554482">
    <property type="component" value="Unassembled WGS sequence"/>
</dbReference>
<proteinExistence type="predicted"/>
<evidence type="ECO:0000313" key="2">
    <source>
        <dbReference type="Proteomes" id="UP000554482"/>
    </source>
</evidence>
<sequence length="117" mass="13889">MFPSRSIYIEQRHAKIQLFPIFFIKVRGEKSSGERRKFIKGAYDRKRDTPTPILACRMLHVWLDMFFAFYRLDLLDQCKPIMPQKASQFLPISTFCIEVKSLRPTHESVTLEENLYS</sequence>
<dbReference type="EMBL" id="JABWDY010030584">
    <property type="protein sequence ID" value="KAF5185526.1"/>
    <property type="molecule type" value="Genomic_DNA"/>
</dbReference>
<comment type="caution">
    <text evidence="1">The sequence shown here is derived from an EMBL/GenBank/DDBJ whole genome shotgun (WGS) entry which is preliminary data.</text>
</comment>
<name>A0A7J6VK79_THATH</name>
<dbReference type="AlphaFoldDB" id="A0A7J6VK79"/>
<reference evidence="1 2" key="1">
    <citation type="submission" date="2020-06" db="EMBL/GenBank/DDBJ databases">
        <title>Transcriptomic and genomic resources for Thalictrum thalictroides and T. hernandezii: Facilitating candidate gene discovery in an emerging model plant lineage.</title>
        <authorList>
            <person name="Arias T."/>
            <person name="Riano-Pachon D.M."/>
            <person name="Di Stilio V.S."/>
        </authorList>
    </citation>
    <scope>NUCLEOTIDE SEQUENCE [LARGE SCALE GENOMIC DNA]</scope>
    <source>
        <strain evidence="2">cv. WT478/WT964</strain>
        <tissue evidence="1">Leaves</tissue>
    </source>
</reference>
<evidence type="ECO:0000313" key="1">
    <source>
        <dbReference type="EMBL" id="KAF5185526.1"/>
    </source>
</evidence>
<organism evidence="1 2">
    <name type="scientific">Thalictrum thalictroides</name>
    <name type="common">Rue-anemone</name>
    <name type="synonym">Anemone thalictroides</name>
    <dbReference type="NCBI Taxonomy" id="46969"/>
    <lineage>
        <taxon>Eukaryota</taxon>
        <taxon>Viridiplantae</taxon>
        <taxon>Streptophyta</taxon>
        <taxon>Embryophyta</taxon>
        <taxon>Tracheophyta</taxon>
        <taxon>Spermatophyta</taxon>
        <taxon>Magnoliopsida</taxon>
        <taxon>Ranunculales</taxon>
        <taxon>Ranunculaceae</taxon>
        <taxon>Thalictroideae</taxon>
        <taxon>Thalictrum</taxon>
    </lineage>
</organism>